<evidence type="ECO:0008006" key="4">
    <source>
        <dbReference type="Google" id="ProtNLM"/>
    </source>
</evidence>
<dbReference type="OrthoDB" id="9843743at2"/>
<accession>A0A143BP76</accession>
<reference evidence="2 3" key="1">
    <citation type="journal article" date="2014" name="Proc. Natl. Acad. Sci. U.S.A.">
        <title>Functional type 2 photosynthetic reaction centers found in the rare bacterial phylum Gemmatimonadetes.</title>
        <authorList>
            <person name="Zeng Y."/>
            <person name="Feng F."/>
            <person name="Medova H."/>
            <person name="Dean J."/>
            <person name="Koblizek M."/>
        </authorList>
    </citation>
    <scope>NUCLEOTIDE SEQUENCE [LARGE SCALE GENOMIC DNA]</scope>
    <source>
        <strain evidence="2 3">AP64</strain>
    </source>
</reference>
<feature type="chain" id="PRO_5007506888" description="Lipoprotein" evidence="1">
    <location>
        <begin position="24"/>
        <end position="293"/>
    </location>
</feature>
<dbReference type="eggNOG" id="ENOG5030MV8">
    <property type="taxonomic scope" value="Bacteria"/>
</dbReference>
<feature type="signal peptide" evidence="1">
    <location>
        <begin position="1"/>
        <end position="23"/>
    </location>
</feature>
<reference evidence="2 3" key="2">
    <citation type="journal article" date="2016" name="Environ. Microbiol. Rep.">
        <title>Metagenomic evidence for the presence of phototrophic Gemmatimonadetes bacteria in diverse environments.</title>
        <authorList>
            <person name="Zeng Y."/>
            <person name="Baumbach J."/>
            <person name="Barbosa E.G."/>
            <person name="Azevedo V."/>
            <person name="Zhang C."/>
            <person name="Koblizek M."/>
        </authorList>
    </citation>
    <scope>NUCLEOTIDE SEQUENCE [LARGE SCALE GENOMIC DNA]</scope>
    <source>
        <strain evidence="2 3">AP64</strain>
    </source>
</reference>
<dbReference type="Proteomes" id="UP000076404">
    <property type="component" value="Chromosome"/>
</dbReference>
<evidence type="ECO:0000256" key="1">
    <source>
        <dbReference type="SAM" id="SignalP"/>
    </source>
</evidence>
<keyword evidence="3" id="KW-1185">Reference proteome</keyword>
<dbReference type="EMBL" id="CP011454">
    <property type="protein sequence ID" value="AMW06362.1"/>
    <property type="molecule type" value="Genomic_DNA"/>
</dbReference>
<sequence length="293" mass="31033">MSRFRVVLSGLLLGLAACAGSTAAPAPDVTPVQLAPADTAPLRPADGLPATFHDAFAAADARARAVAYWMQCVPTVARLRAGGTFGPAARAPRGIICVRTTEGVPIGGVYNVDSNFTALRGVRFIRLTDRAPHTDALDTVPLLRALHLARNVSAQVAPAWRQRNRPYTVVPLVLAGPRLEAWVIPRATKARSLVTGGDMGFSATVTSTLTPLLLDDRSATWTQLNLAPTGPVRIYSSTREVPAVTDLASVRYHAELGRTVTVSTPAAISTLARGFDPGTGSSFTWTHRPVARE</sequence>
<evidence type="ECO:0000313" key="2">
    <source>
        <dbReference type="EMBL" id="AMW06362.1"/>
    </source>
</evidence>
<organism evidence="2 3">
    <name type="scientific">Gemmatimonas phototrophica</name>
    <dbReference type="NCBI Taxonomy" id="1379270"/>
    <lineage>
        <taxon>Bacteria</taxon>
        <taxon>Pseudomonadati</taxon>
        <taxon>Gemmatimonadota</taxon>
        <taxon>Gemmatimonadia</taxon>
        <taxon>Gemmatimonadales</taxon>
        <taxon>Gemmatimonadaceae</taxon>
        <taxon>Gemmatimonas</taxon>
    </lineage>
</organism>
<name>A0A143BP76_9BACT</name>
<gene>
    <name evidence="2" type="ORF">GEMMAAP_19365</name>
</gene>
<dbReference type="RefSeq" id="WP_026848859.1">
    <property type="nucleotide sequence ID" value="NZ_CP011454.1"/>
</dbReference>
<protein>
    <recommendedName>
        <fullName evidence="4">Lipoprotein</fullName>
    </recommendedName>
</protein>
<proteinExistence type="predicted"/>
<evidence type="ECO:0000313" key="3">
    <source>
        <dbReference type="Proteomes" id="UP000076404"/>
    </source>
</evidence>
<dbReference type="PROSITE" id="PS51257">
    <property type="entry name" value="PROKAR_LIPOPROTEIN"/>
    <property type="match status" value="1"/>
</dbReference>
<dbReference type="AlphaFoldDB" id="A0A143BP76"/>
<keyword evidence="1" id="KW-0732">Signal</keyword>
<dbReference type="KEGG" id="gph:GEMMAAP_19365"/>